<dbReference type="AlphaFoldDB" id="A0A8X6SF65"/>
<organism evidence="1 2">
    <name type="scientific">Trichonephila clavipes</name>
    <name type="common">Golden silk orbweaver</name>
    <name type="synonym">Nephila clavipes</name>
    <dbReference type="NCBI Taxonomy" id="2585209"/>
    <lineage>
        <taxon>Eukaryota</taxon>
        <taxon>Metazoa</taxon>
        <taxon>Ecdysozoa</taxon>
        <taxon>Arthropoda</taxon>
        <taxon>Chelicerata</taxon>
        <taxon>Arachnida</taxon>
        <taxon>Araneae</taxon>
        <taxon>Araneomorphae</taxon>
        <taxon>Entelegynae</taxon>
        <taxon>Araneoidea</taxon>
        <taxon>Nephilidae</taxon>
        <taxon>Trichonephila</taxon>
    </lineage>
</organism>
<evidence type="ECO:0000313" key="1">
    <source>
        <dbReference type="EMBL" id="GFY10270.1"/>
    </source>
</evidence>
<keyword evidence="2" id="KW-1185">Reference proteome</keyword>
<reference evidence="1" key="1">
    <citation type="submission" date="2020-08" db="EMBL/GenBank/DDBJ databases">
        <title>Multicomponent nature underlies the extraordinary mechanical properties of spider dragline silk.</title>
        <authorList>
            <person name="Kono N."/>
            <person name="Nakamura H."/>
            <person name="Mori M."/>
            <person name="Yoshida Y."/>
            <person name="Ohtoshi R."/>
            <person name="Malay A.D."/>
            <person name="Moran D.A.P."/>
            <person name="Tomita M."/>
            <person name="Numata K."/>
            <person name="Arakawa K."/>
        </authorList>
    </citation>
    <scope>NUCLEOTIDE SEQUENCE</scope>
</reference>
<gene>
    <name evidence="1" type="primary">NCL1_51000</name>
    <name evidence="1" type="ORF">TNCV_2629491</name>
</gene>
<dbReference type="EMBL" id="BMAU01021296">
    <property type="protein sequence ID" value="GFY10270.1"/>
    <property type="molecule type" value="Genomic_DNA"/>
</dbReference>
<sequence length="70" mass="8320">MDENRITEKVFNVQPIGTRRKGRPNLRWIDDLEKDLLVLRTKNWRTLAGRKMAWKRLLEKAEVHPGLSSH</sequence>
<protein>
    <submittedName>
        <fullName evidence="1">Uncharacterized protein</fullName>
    </submittedName>
</protein>
<proteinExistence type="predicted"/>
<dbReference type="Proteomes" id="UP000887159">
    <property type="component" value="Unassembled WGS sequence"/>
</dbReference>
<accession>A0A8X6SF65</accession>
<evidence type="ECO:0000313" key="2">
    <source>
        <dbReference type="Proteomes" id="UP000887159"/>
    </source>
</evidence>
<name>A0A8X6SF65_TRICX</name>
<comment type="caution">
    <text evidence="1">The sequence shown here is derived from an EMBL/GenBank/DDBJ whole genome shotgun (WGS) entry which is preliminary data.</text>
</comment>